<dbReference type="InterPro" id="IPR025395">
    <property type="entry name" value="Phage_tail_terminator-like"/>
</dbReference>
<dbReference type="EMBL" id="LANJ01000011">
    <property type="protein sequence ID" value="KKC39507.1"/>
    <property type="molecule type" value="Genomic_DNA"/>
</dbReference>
<gene>
    <name evidence="1" type="ORF">WH87_04745</name>
</gene>
<organism evidence="1 2">
    <name type="scientific">Devosia epidermidihirudinis</name>
    <dbReference type="NCBI Taxonomy" id="1293439"/>
    <lineage>
        <taxon>Bacteria</taxon>
        <taxon>Pseudomonadati</taxon>
        <taxon>Pseudomonadota</taxon>
        <taxon>Alphaproteobacteria</taxon>
        <taxon>Hyphomicrobiales</taxon>
        <taxon>Devosiaceae</taxon>
        <taxon>Devosia</taxon>
    </lineage>
</organism>
<dbReference type="Pfam" id="PF13554">
    <property type="entry name" value="Phage_tail_terminator_5"/>
    <property type="match status" value="1"/>
</dbReference>
<reference evidence="1 2" key="1">
    <citation type="submission" date="2015-03" db="EMBL/GenBank/DDBJ databases">
        <authorList>
            <person name="Lepp D."/>
            <person name="Hassan Y.I."/>
            <person name="Li X.-Z."/>
            <person name="Zhou T."/>
        </authorList>
    </citation>
    <scope>NUCLEOTIDE SEQUENCE [LARGE SCALE GENOMIC DNA]</scope>
    <source>
        <strain evidence="1 2">E84</strain>
    </source>
</reference>
<dbReference type="RefSeq" id="WP_046138266.1">
    <property type="nucleotide sequence ID" value="NZ_LANJ01000011.1"/>
</dbReference>
<comment type="caution">
    <text evidence="1">The sequence shown here is derived from an EMBL/GenBank/DDBJ whole genome shotgun (WGS) entry which is preliminary data.</text>
</comment>
<dbReference type="OrthoDB" id="7858762at2"/>
<proteinExistence type="predicted"/>
<protein>
    <submittedName>
        <fullName evidence="1">Uncharacterized protein</fullName>
    </submittedName>
</protein>
<dbReference type="Gene3D" id="3.30.2000.20">
    <property type="match status" value="1"/>
</dbReference>
<accession>A0A0F5QET5</accession>
<dbReference type="AlphaFoldDB" id="A0A0F5QET5"/>
<evidence type="ECO:0000313" key="2">
    <source>
        <dbReference type="Proteomes" id="UP000033411"/>
    </source>
</evidence>
<dbReference type="Proteomes" id="UP000033411">
    <property type="component" value="Unassembled WGS sequence"/>
</dbReference>
<dbReference type="PATRIC" id="fig|1293439.3.peg.510"/>
<sequence>MSVPVEADIWAALKARVETLPAAIMPQSSIAYPKVAFTKPTIGGKPSPYIEVRHLPNQAQRLFINNGAHRRPGILQLSLYVPNAGSWTNEQTLGQAGRIAEHFPMDLKLSAHDVTVRISKAPDIAQGFADGAYWMTPISVSFDCFG</sequence>
<name>A0A0F5QET5_9HYPH</name>
<keyword evidence="2" id="KW-1185">Reference proteome</keyword>
<evidence type="ECO:0000313" key="1">
    <source>
        <dbReference type="EMBL" id="KKC39507.1"/>
    </source>
</evidence>